<organism evidence="2 3">
    <name type="scientific">Dovyalis caffra</name>
    <dbReference type="NCBI Taxonomy" id="77055"/>
    <lineage>
        <taxon>Eukaryota</taxon>
        <taxon>Viridiplantae</taxon>
        <taxon>Streptophyta</taxon>
        <taxon>Embryophyta</taxon>
        <taxon>Tracheophyta</taxon>
        <taxon>Spermatophyta</taxon>
        <taxon>Magnoliopsida</taxon>
        <taxon>eudicotyledons</taxon>
        <taxon>Gunneridae</taxon>
        <taxon>Pentapetalae</taxon>
        <taxon>rosids</taxon>
        <taxon>fabids</taxon>
        <taxon>Malpighiales</taxon>
        <taxon>Salicaceae</taxon>
        <taxon>Flacourtieae</taxon>
        <taxon>Dovyalis</taxon>
    </lineage>
</organism>
<dbReference type="EMBL" id="CAWUPB010001158">
    <property type="protein sequence ID" value="CAK7339442.1"/>
    <property type="molecule type" value="Genomic_DNA"/>
</dbReference>
<evidence type="ECO:0000313" key="3">
    <source>
        <dbReference type="Proteomes" id="UP001314170"/>
    </source>
</evidence>
<sequence length="65" mass="6882">MEGGECIQGGGDPSEFFSDRNSKDGRNGSCSKDSNVTANTGISKDSSNYATPLVAHLHQYDKDKG</sequence>
<dbReference type="Proteomes" id="UP001314170">
    <property type="component" value="Unassembled WGS sequence"/>
</dbReference>
<comment type="caution">
    <text evidence="2">The sequence shown here is derived from an EMBL/GenBank/DDBJ whole genome shotgun (WGS) entry which is preliminary data.</text>
</comment>
<feature type="compositionally biased region" description="Basic and acidic residues" evidence="1">
    <location>
        <begin position="17"/>
        <end position="26"/>
    </location>
</feature>
<protein>
    <submittedName>
        <fullName evidence="2">Uncharacterized protein</fullName>
    </submittedName>
</protein>
<feature type="compositionally biased region" description="Polar residues" evidence="1">
    <location>
        <begin position="28"/>
        <end position="50"/>
    </location>
</feature>
<dbReference type="AlphaFoldDB" id="A0AAV1RT13"/>
<name>A0AAV1RT13_9ROSI</name>
<reference evidence="2 3" key="1">
    <citation type="submission" date="2024-01" db="EMBL/GenBank/DDBJ databases">
        <authorList>
            <person name="Waweru B."/>
        </authorList>
    </citation>
    <scope>NUCLEOTIDE SEQUENCE [LARGE SCALE GENOMIC DNA]</scope>
</reference>
<accession>A0AAV1RT13</accession>
<feature type="region of interest" description="Disordered" evidence="1">
    <location>
        <begin position="1"/>
        <end position="52"/>
    </location>
</feature>
<gene>
    <name evidence="2" type="ORF">DCAF_LOCUS14494</name>
</gene>
<evidence type="ECO:0000256" key="1">
    <source>
        <dbReference type="SAM" id="MobiDB-lite"/>
    </source>
</evidence>
<feature type="compositionally biased region" description="Gly residues" evidence="1">
    <location>
        <begin position="1"/>
        <end position="12"/>
    </location>
</feature>
<keyword evidence="3" id="KW-1185">Reference proteome</keyword>
<evidence type="ECO:0000313" key="2">
    <source>
        <dbReference type="EMBL" id="CAK7339442.1"/>
    </source>
</evidence>
<proteinExistence type="predicted"/>